<dbReference type="InterPro" id="IPR019734">
    <property type="entry name" value="TPR_rpt"/>
</dbReference>
<name>A0AAV2HJ17_LYMST</name>
<evidence type="ECO:0000313" key="3">
    <source>
        <dbReference type="Proteomes" id="UP001497497"/>
    </source>
</evidence>
<organism evidence="2 3">
    <name type="scientific">Lymnaea stagnalis</name>
    <name type="common">Great pond snail</name>
    <name type="synonym">Helix stagnalis</name>
    <dbReference type="NCBI Taxonomy" id="6523"/>
    <lineage>
        <taxon>Eukaryota</taxon>
        <taxon>Metazoa</taxon>
        <taxon>Spiralia</taxon>
        <taxon>Lophotrochozoa</taxon>
        <taxon>Mollusca</taxon>
        <taxon>Gastropoda</taxon>
        <taxon>Heterobranchia</taxon>
        <taxon>Euthyneura</taxon>
        <taxon>Panpulmonata</taxon>
        <taxon>Hygrophila</taxon>
        <taxon>Lymnaeoidea</taxon>
        <taxon>Lymnaeidae</taxon>
        <taxon>Lymnaea</taxon>
    </lineage>
</organism>
<feature type="region of interest" description="Disordered" evidence="1">
    <location>
        <begin position="542"/>
        <end position="571"/>
    </location>
</feature>
<dbReference type="GO" id="GO:0036297">
    <property type="term" value="P:interstrand cross-link repair"/>
    <property type="evidence" value="ECO:0007669"/>
    <property type="project" value="InterPro"/>
</dbReference>
<sequence length="851" mass="97128">MAGSIMIKEQNENELINEIKNNLRQHTETTFSRYSSEIDRWTCSFYMYYNERFNFKLKMLGLELELINSISNEEEESKAKNKQAKIRDSHTVENSSISQHLKDSLKLITELRVWLPSNDNLFLELTMCCNYLIISIMLKVLSVSNSAFTWLPDDLISTTLDRVLKLASQGEKKTLCDTNSSIETKFIKLSETLKDPLNKFKLLSILGRLLILSSLWCLYRKQQNNEHKIKEALCILVSLKELLPQSTMHEWLLLQHDLILCKIPDGNSVEDCPSVDDITKLVLASCKLSKDDTTLKYDKWEWLHTVCICQNLIEEKKYSLAMQRILATLNTMLDPGPRSTLLCLMAECHSLEAHHQLALLTYKEALNVNRENCYIFYLMASVYRTLGLEEYELESLNLLVKVLMDQHLGPRFPVNGFDQMVACVFDILPEVSLLNAMHHFAKRCYQLQKYKESEEQYFALLRFLEHTDLNSNVSNSVNGHLDVCDIVVETAEALVMSHKHSECISFCDKFYPCFITDSSHCQMAHSLAQEALGNNSDSVFKQADDYSNSSQPSLFSSSQNSDVPNSSFDKISENMDKAPPEILKDYALTPGFVDKLCKISRKRVRSVSVNTGPGEIDDPLGSDLFASQTAAIRLLLAKTDALVVTEGYTDVTMACLLKAYNLLSSSNKCDIKSDTEPVDHATEEPLQKRRRLGEEADILNKSKTTFSDETQDVFCLCKNSTWSQLMVSLCVRMAKVSLKRKQYLSVINCCQLILQLEPDNIHANYLRTLVLRDQSSSQKEQVSRKWLEGRGLNLNTSKKELQDLIDLKQREIKKLQSGRATSSYGWYLSHKDLLLSLDVTCLKDVKDLVVK</sequence>
<evidence type="ECO:0000256" key="1">
    <source>
        <dbReference type="SAM" id="MobiDB-lite"/>
    </source>
</evidence>
<dbReference type="EMBL" id="CAXITT010000125">
    <property type="protein sequence ID" value="CAL1532801.1"/>
    <property type="molecule type" value="Genomic_DNA"/>
</dbReference>
<comment type="caution">
    <text evidence="2">The sequence shown here is derived from an EMBL/GenBank/DDBJ whole genome shotgun (WGS) entry which is preliminary data.</text>
</comment>
<keyword evidence="3" id="KW-1185">Reference proteome</keyword>
<proteinExistence type="predicted"/>
<dbReference type="AlphaFoldDB" id="A0AAV2HJ17"/>
<dbReference type="SUPFAM" id="SSF48452">
    <property type="entry name" value="TPR-like"/>
    <property type="match status" value="2"/>
</dbReference>
<dbReference type="SMART" id="SM00028">
    <property type="entry name" value="TPR"/>
    <property type="match status" value="2"/>
</dbReference>
<gene>
    <name evidence="2" type="ORF">GSLYS_00006819001</name>
</gene>
<feature type="compositionally biased region" description="Low complexity" evidence="1">
    <location>
        <begin position="547"/>
        <end position="567"/>
    </location>
</feature>
<dbReference type="PANTHER" id="PTHR15254:SF2">
    <property type="entry name" value="FANCONI ANEMIA GROUP G PROTEIN"/>
    <property type="match status" value="1"/>
</dbReference>
<evidence type="ECO:0000313" key="2">
    <source>
        <dbReference type="EMBL" id="CAL1532801.1"/>
    </source>
</evidence>
<dbReference type="Gene3D" id="1.25.40.10">
    <property type="entry name" value="Tetratricopeptide repeat domain"/>
    <property type="match status" value="2"/>
</dbReference>
<reference evidence="2 3" key="1">
    <citation type="submission" date="2024-04" db="EMBL/GenBank/DDBJ databases">
        <authorList>
            <consortium name="Genoscope - CEA"/>
            <person name="William W."/>
        </authorList>
    </citation>
    <scope>NUCLEOTIDE SEQUENCE [LARGE SCALE GENOMIC DNA]</scope>
</reference>
<dbReference type="InterPro" id="IPR039684">
    <property type="entry name" value="FANCG"/>
</dbReference>
<dbReference type="Proteomes" id="UP001497497">
    <property type="component" value="Unassembled WGS sequence"/>
</dbReference>
<dbReference type="PANTHER" id="PTHR15254">
    <property type="entry name" value="FANCONI ANEMIA GROUP G PROTEIN FAMILY MEMBER"/>
    <property type="match status" value="1"/>
</dbReference>
<accession>A0AAV2HJ17</accession>
<protein>
    <submittedName>
        <fullName evidence="2">Uncharacterized protein</fullName>
    </submittedName>
</protein>
<dbReference type="GO" id="GO:0043240">
    <property type="term" value="C:Fanconi anaemia nuclear complex"/>
    <property type="evidence" value="ECO:0007669"/>
    <property type="project" value="InterPro"/>
</dbReference>
<dbReference type="InterPro" id="IPR011990">
    <property type="entry name" value="TPR-like_helical_dom_sf"/>
</dbReference>